<reference evidence="3" key="1">
    <citation type="journal article" date="2019" name="Int. J. Syst. Evol. Microbiol.">
        <title>The Global Catalogue of Microorganisms (GCM) 10K type strain sequencing project: providing services to taxonomists for standard genome sequencing and annotation.</title>
        <authorList>
            <consortium name="The Broad Institute Genomics Platform"/>
            <consortium name="The Broad Institute Genome Sequencing Center for Infectious Disease"/>
            <person name="Wu L."/>
            <person name="Ma J."/>
        </authorList>
    </citation>
    <scope>NUCLEOTIDE SEQUENCE [LARGE SCALE GENOMIC DNA]</scope>
    <source>
        <strain evidence="3">JCM 17342</strain>
    </source>
</reference>
<accession>A0ABP7TH47</accession>
<dbReference type="EMBL" id="BAABAL010000019">
    <property type="protein sequence ID" value="GAA4025958.1"/>
    <property type="molecule type" value="Genomic_DNA"/>
</dbReference>
<feature type="chain" id="PRO_5047279832" evidence="1">
    <location>
        <begin position="21"/>
        <end position="468"/>
    </location>
</feature>
<name>A0ABP7TH47_9PSEU</name>
<dbReference type="InterPro" id="IPR006059">
    <property type="entry name" value="SBP"/>
</dbReference>
<keyword evidence="3" id="KW-1185">Reference proteome</keyword>
<dbReference type="SUPFAM" id="SSF53850">
    <property type="entry name" value="Periplasmic binding protein-like II"/>
    <property type="match status" value="1"/>
</dbReference>
<evidence type="ECO:0000313" key="3">
    <source>
        <dbReference type="Proteomes" id="UP001501747"/>
    </source>
</evidence>
<evidence type="ECO:0000313" key="2">
    <source>
        <dbReference type="EMBL" id="GAA4025958.1"/>
    </source>
</evidence>
<dbReference type="PANTHER" id="PTHR43649:SF12">
    <property type="entry name" value="DIACETYLCHITOBIOSE BINDING PROTEIN DASA"/>
    <property type="match status" value="1"/>
</dbReference>
<keyword evidence="1" id="KW-0732">Signal</keyword>
<sequence length="468" mass="49730">MRRRAALVAVTAVTAVTALSGCLGQPQSADSSRNADAKEVSLTITGNAVAGGKNSAKAGWVTDWVIPRFVEEQKRKGVTATVRFEGNGAGDEDYKTKIALDLKTGGGADIMAVDGIWVGEFAGGKQIRSLDEIVGKDKVDAWEGWKQIPQAVQSVGVFENKRYGVPDGTDGRVLFYNKKLFAQAGLPATWQPRSWDELLSAGEALKKLPGVTPIQLNAGTAMGEATTMQGLLPLLVGTGKPLLANGKWQGATSNLKDVLGLYQRVYGGGGLGDPLLQQEAKGRDKSFAQFAENKIGIMLESDYLWRSVLEPTKGAVKMADRDSSVGWAMIPAQRPGAGVRGQDFVSMSGGAINLINSNTKFPVQAWELLQFMNSAEAVKARLGGAAQVTQRTDVNNEVLAGDAMLSFIAQKVLPLTEYRPGVANYTRVSAALQQATADVVSGKTAQEALNAYQEALKKIVGENEIVTG</sequence>
<gene>
    <name evidence="2" type="ORF">GCM10022247_58370</name>
</gene>
<proteinExistence type="predicted"/>
<protein>
    <submittedName>
        <fullName evidence="2">Extracellular solute-binding protein</fullName>
    </submittedName>
</protein>
<feature type="signal peptide" evidence="1">
    <location>
        <begin position="1"/>
        <end position="20"/>
    </location>
</feature>
<dbReference type="PANTHER" id="PTHR43649">
    <property type="entry name" value="ARABINOSE-BINDING PROTEIN-RELATED"/>
    <property type="match status" value="1"/>
</dbReference>
<organism evidence="2 3">
    <name type="scientific">Allokutzneria multivorans</name>
    <dbReference type="NCBI Taxonomy" id="1142134"/>
    <lineage>
        <taxon>Bacteria</taxon>
        <taxon>Bacillati</taxon>
        <taxon>Actinomycetota</taxon>
        <taxon>Actinomycetes</taxon>
        <taxon>Pseudonocardiales</taxon>
        <taxon>Pseudonocardiaceae</taxon>
        <taxon>Allokutzneria</taxon>
    </lineage>
</organism>
<dbReference type="RefSeq" id="WP_344881626.1">
    <property type="nucleotide sequence ID" value="NZ_BAABAL010000019.1"/>
</dbReference>
<dbReference type="Pfam" id="PF01547">
    <property type="entry name" value="SBP_bac_1"/>
    <property type="match status" value="1"/>
</dbReference>
<dbReference type="InterPro" id="IPR050490">
    <property type="entry name" value="Bact_solute-bd_prot1"/>
</dbReference>
<evidence type="ECO:0000256" key="1">
    <source>
        <dbReference type="SAM" id="SignalP"/>
    </source>
</evidence>
<dbReference type="Proteomes" id="UP001501747">
    <property type="component" value="Unassembled WGS sequence"/>
</dbReference>
<dbReference type="Gene3D" id="3.40.190.10">
    <property type="entry name" value="Periplasmic binding protein-like II"/>
    <property type="match status" value="2"/>
</dbReference>
<dbReference type="PROSITE" id="PS51257">
    <property type="entry name" value="PROKAR_LIPOPROTEIN"/>
    <property type="match status" value="1"/>
</dbReference>
<comment type="caution">
    <text evidence="2">The sequence shown here is derived from an EMBL/GenBank/DDBJ whole genome shotgun (WGS) entry which is preliminary data.</text>
</comment>